<name>A0ABR2KLP7_9EUKA</name>
<keyword evidence="1" id="KW-0472">Membrane</keyword>
<comment type="caution">
    <text evidence="2">The sequence shown here is derived from an EMBL/GenBank/DDBJ whole genome shotgun (WGS) entry which is preliminary data.</text>
</comment>
<dbReference type="Proteomes" id="UP001470230">
    <property type="component" value="Unassembled WGS sequence"/>
</dbReference>
<organism evidence="2 3">
    <name type="scientific">Tritrichomonas musculus</name>
    <dbReference type="NCBI Taxonomy" id="1915356"/>
    <lineage>
        <taxon>Eukaryota</taxon>
        <taxon>Metamonada</taxon>
        <taxon>Parabasalia</taxon>
        <taxon>Tritrichomonadida</taxon>
        <taxon>Tritrichomonadidae</taxon>
        <taxon>Tritrichomonas</taxon>
    </lineage>
</organism>
<evidence type="ECO:0000313" key="3">
    <source>
        <dbReference type="Proteomes" id="UP001470230"/>
    </source>
</evidence>
<dbReference type="EMBL" id="JAPFFF010000004">
    <property type="protein sequence ID" value="KAK8892057.1"/>
    <property type="molecule type" value="Genomic_DNA"/>
</dbReference>
<accession>A0ABR2KLP7</accession>
<keyword evidence="3" id="KW-1185">Reference proteome</keyword>
<sequence>MLISLVTDAFHLARLFEDTRFRSVRVPPKNADADFCGLNIRRISTSIFTAISSQFQNCRFSLHRQLRLPLESQFQRATSRLLFLSDLSHFRCHTSHRRSTRTPSSITASIAWCPVTSTCTKTSRAPSTSCRRRSSRQEVRKKTISKEQLIGIVCGSAAGFFLILALIVFIIQRKNRTIDNYNEIDFFLSESGNVSGEETHKTEEIIKKVFVPRPFSI</sequence>
<keyword evidence="1" id="KW-1133">Transmembrane helix</keyword>
<proteinExistence type="predicted"/>
<evidence type="ECO:0000256" key="1">
    <source>
        <dbReference type="SAM" id="Phobius"/>
    </source>
</evidence>
<reference evidence="2 3" key="1">
    <citation type="submission" date="2024-04" db="EMBL/GenBank/DDBJ databases">
        <title>Tritrichomonas musculus Genome.</title>
        <authorList>
            <person name="Alves-Ferreira E."/>
            <person name="Grigg M."/>
            <person name="Lorenzi H."/>
            <person name="Galac M."/>
        </authorList>
    </citation>
    <scope>NUCLEOTIDE SEQUENCE [LARGE SCALE GENOMIC DNA]</scope>
    <source>
        <strain evidence="2 3">EAF2021</strain>
    </source>
</reference>
<keyword evidence="1" id="KW-0812">Transmembrane</keyword>
<evidence type="ECO:0000313" key="2">
    <source>
        <dbReference type="EMBL" id="KAK8892057.1"/>
    </source>
</evidence>
<protein>
    <submittedName>
        <fullName evidence="2">Uncharacterized protein</fullName>
    </submittedName>
</protein>
<gene>
    <name evidence="2" type="ORF">M9Y10_029279</name>
</gene>
<feature type="transmembrane region" description="Helical" evidence="1">
    <location>
        <begin position="149"/>
        <end position="171"/>
    </location>
</feature>